<reference evidence="3" key="2">
    <citation type="submission" date="2015-01" db="EMBL/GenBank/DDBJ databases">
        <title>Evolutionary Origins and Diversification of the Mycorrhizal Mutualists.</title>
        <authorList>
            <consortium name="DOE Joint Genome Institute"/>
            <consortium name="Mycorrhizal Genomics Consortium"/>
            <person name="Kohler A."/>
            <person name="Kuo A."/>
            <person name="Nagy L.G."/>
            <person name="Floudas D."/>
            <person name="Copeland A."/>
            <person name="Barry K.W."/>
            <person name="Cichocki N."/>
            <person name="Veneault-Fourrey C."/>
            <person name="LaButti K."/>
            <person name="Lindquist E.A."/>
            <person name="Lipzen A."/>
            <person name="Lundell T."/>
            <person name="Morin E."/>
            <person name="Murat C."/>
            <person name="Riley R."/>
            <person name="Ohm R."/>
            <person name="Sun H."/>
            <person name="Tunlid A."/>
            <person name="Henrissat B."/>
            <person name="Grigoriev I.V."/>
            <person name="Hibbett D.S."/>
            <person name="Martin F."/>
        </authorList>
    </citation>
    <scope>NUCLEOTIDE SEQUENCE [LARGE SCALE GENOMIC DNA]</scope>
    <source>
        <strain evidence="3">MAFF 305830</strain>
    </source>
</reference>
<dbReference type="Gene3D" id="1.10.10.750">
    <property type="entry name" value="Ypt/Rab-GAP domain of gyp1p, domain 1"/>
    <property type="match status" value="1"/>
</dbReference>
<comment type="similarity">
    <text evidence="1">Belongs to the IST1 family.</text>
</comment>
<dbReference type="SUPFAM" id="SSF47923">
    <property type="entry name" value="Ypt/Rab-GAP domain of gyp1p"/>
    <property type="match status" value="1"/>
</dbReference>
<proteinExistence type="inferred from homology"/>
<dbReference type="InterPro" id="IPR005061">
    <property type="entry name" value="Ist1"/>
</dbReference>
<gene>
    <name evidence="2" type="ORF">M408DRAFT_235890</name>
</gene>
<protein>
    <recommendedName>
        <fullName evidence="4">Rab-GAP TBC domain-containing protein</fullName>
    </recommendedName>
</protein>
<evidence type="ECO:0008006" key="4">
    <source>
        <dbReference type="Google" id="ProtNLM"/>
    </source>
</evidence>
<dbReference type="Proteomes" id="UP000054097">
    <property type="component" value="Unassembled WGS sequence"/>
</dbReference>
<dbReference type="GO" id="GO:0015031">
    <property type="term" value="P:protein transport"/>
    <property type="evidence" value="ECO:0007669"/>
    <property type="project" value="InterPro"/>
</dbReference>
<dbReference type="Gene3D" id="1.20.1260.60">
    <property type="entry name" value="Vacuolar protein sorting-associated protein Ist1"/>
    <property type="match status" value="1"/>
</dbReference>
<reference evidence="2 3" key="1">
    <citation type="submission" date="2014-04" db="EMBL/GenBank/DDBJ databases">
        <authorList>
            <consortium name="DOE Joint Genome Institute"/>
            <person name="Kuo A."/>
            <person name="Zuccaro A."/>
            <person name="Kohler A."/>
            <person name="Nagy L.G."/>
            <person name="Floudas D."/>
            <person name="Copeland A."/>
            <person name="Barry K.W."/>
            <person name="Cichocki N."/>
            <person name="Veneault-Fourrey C."/>
            <person name="LaButti K."/>
            <person name="Lindquist E.A."/>
            <person name="Lipzen A."/>
            <person name="Lundell T."/>
            <person name="Morin E."/>
            <person name="Murat C."/>
            <person name="Sun H."/>
            <person name="Tunlid A."/>
            <person name="Henrissat B."/>
            <person name="Grigoriev I.V."/>
            <person name="Hibbett D.S."/>
            <person name="Martin F."/>
            <person name="Nordberg H.P."/>
            <person name="Cantor M.N."/>
            <person name="Hua S.X."/>
        </authorList>
    </citation>
    <scope>NUCLEOTIDE SEQUENCE [LARGE SCALE GENOMIC DNA]</scope>
    <source>
        <strain evidence="2 3">MAFF 305830</strain>
    </source>
</reference>
<name>A0A0C3BHQ6_SERVB</name>
<dbReference type="OrthoDB" id="29853at2759"/>
<keyword evidence="3" id="KW-1185">Reference proteome</keyword>
<evidence type="ECO:0000256" key="1">
    <source>
        <dbReference type="ARBA" id="ARBA00005536"/>
    </source>
</evidence>
<dbReference type="InterPro" id="IPR042277">
    <property type="entry name" value="IST1-like"/>
</dbReference>
<dbReference type="EMBL" id="KN824281">
    <property type="protein sequence ID" value="KIM31624.1"/>
    <property type="molecule type" value="Genomic_DNA"/>
</dbReference>
<evidence type="ECO:0000313" key="3">
    <source>
        <dbReference type="Proteomes" id="UP000054097"/>
    </source>
</evidence>
<organism evidence="2 3">
    <name type="scientific">Serendipita vermifera MAFF 305830</name>
    <dbReference type="NCBI Taxonomy" id="933852"/>
    <lineage>
        <taxon>Eukaryota</taxon>
        <taxon>Fungi</taxon>
        <taxon>Dikarya</taxon>
        <taxon>Basidiomycota</taxon>
        <taxon>Agaricomycotina</taxon>
        <taxon>Agaricomycetes</taxon>
        <taxon>Sebacinales</taxon>
        <taxon>Serendipitaceae</taxon>
        <taxon>Serendipita</taxon>
    </lineage>
</organism>
<accession>A0A0C3BHQ6</accession>
<dbReference type="AlphaFoldDB" id="A0A0C3BHQ6"/>
<dbReference type="Pfam" id="PF03398">
    <property type="entry name" value="Ist1"/>
    <property type="match status" value="1"/>
</dbReference>
<dbReference type="InterPro" id="IPR035969">
    <property type="entry name" value="Rab-GAP_TBC_sf"/>
</dbReference>
<dbReference type="HOGENOM" id="CLU_618430_0_0_1"/>
<evidence type="ECO:0000313" key="2">
    <source>
        <dbReference type="EMBL" id="KIM31624.1"/>
    </source>
</evidence>
<sequence length="443" mass="48268">MGLLERYCDILSEGKLSDSAAQLGQDCLEAISGILATASRIDSPELHTLSHSLAQRYPALLEEAELRENVSLKLLPHLNPGRPSQTSVDAKIVVIAQSHGQVAWSPPGLLPEDRQKLFITMLKSTPADTETIDLGKLRQLCCYSIPSTAPAWLRLRAWSILLGVLPLDRRKWHHSAKRARADYLALSQQVLATLSSAPPPLDGSSTLSTQDKALVQFSKDVEALPGSIRDALLHCTVPSEPASTDDSQDARHTDAVLSRIHVIKNRNRSAAGSTQITPLIPTITLDDPPTSPFSPTAFYTSQEPSPPVPTILLSSSSTSINILLRLLYIHSMLHSSHATSLGPPSSLAAIFAVILTLALQAQATPSETLLSPVEETNKAEPLDPLIQIEADVFWMVEAIVGNTRELLDGGEEGDEIWSRRFSNVVRWADNELWMDLVSPNRIV</sequence>